<dbReference type="GO" id="GO:0003725">
    <property type="term" value="F:double-stranded RNA binding"/>
    <property type="evidence" value="ECO:0007669"/>
    <property type="project" value="UniProtKB-UniRule"/>
</dbReference>
<evidence type="ECO:0000256" key="1">
    <source>
        <dbReference type="ARBA" id="ARBA00004496"/>
    </source>
</evidence>
<feature type="binding site" evidence="14">
    <location>
        <position position="83"/>
    </location>
    <ligand>
        <name>L-threonine</name>
        <dbReference type="ChEBI" id="CHEBI:57926"/>
    </ligand>
</feature>
<evidence type="ECO:0000256" key="6">
    <source>
        <dbReference type="ARBA" id="ARBA00022679"/>
    </source>
</evidence>
<comment type="caution">
    <text evidence="17">The sequence shown here is derived from an EMBL/GenBank/DDBJ whole genome shotgun (WGS) entry which is preliminary data.</text>
</comment>
<dbReference type="RefSeq" id="WP_094837531.1">
    <property type="nucleotide sequence ID" value="NZ_NEVQ01000009.1"/>
</dbReference>
<evidence type="ECO:0000256" key="10">
    <source>
        <dbReference type="ARBA" id="ARBA00022840"/>
    </source>
</evidence>
<keyword evidence="10 13" id="KW-0067">ATP-binding</keyword>
<dbReference type="GO" id="GO:0006450">
    <property type="term" value="P:regulation of translational fidelity"/>
    <property type="evidence" value="ECO:0007669"/>
    <property type="project" value="TreeGrafter"/>
</dbReference>
<evidence type="ECO:0000313" key="18">
    <source>
        <dbReference type="Proteomes" id="UP000216885"/>
    </source>
</evidence>
<dbReference type="Gene3D" id="3.90.870.10">
    <property type="entry name" value="DHBP synthase"/>
    <property type="match status" value="1"/>
</dbReference>
<evidence type="ECO:0000256" key="14">
    <source>
        <dbReference type="PIRSR" id="PIRSR004930-1"/>
    </source>
</evidence>
<organism evidence="17 18">
    <name type="scientific">Bordetella genomosp. 4</name>
    <dbReference type="NCBI Taxonomy" id="463044"/>
    <lineage>
        <taxon>Bacteria</taxon>
        <taxon>Pseudomonadati</taxon>
        <taxon>Pseudomonadota</taxon>
        <taxon>Betaproteobacteria</taxon>
        <taxon>Burkholderiales</taxon>
        <taxon>Alcaligenaceae</taxon>
        <taxon>Bordetella</taxon>
    </lineage>
</organism>
<evidence type="ECO:0000256" key="2">
    <source>
        <dbReference type="ARBA" id="ARBA00007663"/>
    </source>
</evidence>
<dbReference type="Pfam" id="PF01300">
    <property type="entry name" value="Sua5_yciO_yrdC"/>
    <property type="match status" value="1"/>
</dbReference>
<feature type="binding site" evidence="14">
    <location>
        <position position="207"/>
    </location>
    <ligand>
        <name>L-threonine</name>
        <dbReference type="ChEBI" id="CHEBI:57926"/>
    </ligand>
</feature>
<evidence type="ECO:0000256" key="15">
    <source>
        <dbReference type="SAM" id="MobiDB-lite"/>
    </source>
</evidence>
<name>A0A261UAT4_9BORD</name>
<comment type="similarity">
    <text evidence="2 13">Belongs to the SUA5 family.</text>
</comment>
<dbReference type="InterPro" id="IPR038385">
    <property type="entry name" value="Sua5/YwlC_C"/>
</dbReference>
<keyword evidence="6 13" id="KW-0808">Transferase</keyword>
<evidence type="ECO:0000256" key="5">
    <source>
        <dbReference type="ARBA" id="ARBA00022490"/>
    </source>
</evidence>
<evidence type="ECO:0000259" key="16">
    <source>
        <dbReference type="PROSITE" id="PS51163"/>
    </source>
</evidence>
<gene>
    <name evidence="17" type="ORF">CAL20_06910</name>
</gene>
<dbReference type="Pfam" id="PF03481">
    <property type="entry name" value="Sua5_C"/>
    <property type="match status" value="1"/>
</dbReference>
<dbReference type="GO" id="GO:0008033">
    <property type="term" value="P:tRNA processing"/>
    <property type="evidence" value="ECO:0007669"/>
    <property type="project" value="UniProtKB-KW"/>
</dbReference>
<keyword evidence="18" id="KW-1185">Reference proteome</keyword>
<evidence type="ECO:0000256" key="3">
    <source>
        <dbReference type="ARBA" id="ARBA00012584"/>
    </source>
</evidence>
<evidence type="ECO:0000256" key="8">
    <source>
        <dbReference type="ARBA" id="ARBA00022695"/>
    </source>
</evidence>
<comment type="function">
    <text evidence="13">Required for the formation of a threonylcarbamoyl group on adenosine at position 37 (t(6)A37) in tRNAs that read codons beginning with adenine.</text>
</comment>
<dbReference type="Proteomes" id="UP000216885">
    <property type="component" value="Unassembled WGS sequence"/>
</dbReference>
<evidence type="ECO:0000256" key="13">
    <source>
        <dbReference type="PIRNR" id="PIRNR004930"/>
    </source>
</evidence>
<dbReference type="AlphaFoldDB" id="A0A261UAT4"/>
<feature type="binding site" evidence="14">
    <location>
        <position position="174"/>
    </location>
    <ligand>
        <name>ATP</name>
        <dbReference type="ChEBI" id="CHEBI:30616"/>
    </ligand>
</feature>
<feature type="binding site" evidence="14">
    <location>
        <position position="166"/>
    </location>
    <ligand>
        <name>ATP</name>
        <dbReference type="ChEBI" id="CHEBI:30616"/>
    </ligand>
</feature>
<comment type="subcellular location">
    <subcellularLocation>
        <location evidence="1 13">Cytoplasm</location>
    </subcellularLocation>
</comment>
<evidence type="ECO:0000256" key="12">
    <source>
        <dbReference type="ARBA" id="ARBA00048366"/>
    </source>
</evidence>
<evidence type="ECO:0000256" key="7">
    <source>
        <dbReference type="ARBA" id="ARBA00022694"/>
    </source>
</evidence>
<dbReference type="PROSITE" id="PS51163">
    <property type="entry name" value="YRDC"/>
    <property type="match status" value="1"/>
</dbReference>
<dbReference type="SUPFAM" id="SSF55821">
    <property type="entry name" value="YrdC/RibB"/>
    <property type="match status" value="1"/>
</dbReference>
<dbReference type="InterPro" id="IPR005145">
    <property type="entry name" value="Sua5_C"/>
</dbReference>
<feature type="region of interest" description="Disordered" evidence="15">
    <location>
        <begin position="1"/>
        <end position="27"/>
    </location>
</feature>
<comment type="catalytic activity">
    <reaction evidence="12 13">
        <text>L-threonine + hydrogencarbonate + ATP = L-threonylcarbamoyladenylate + diphosphate + H2O</text>
        <dbReference type="Rhea" id="RHEA:36407"/>
        <dbReference type="ChEBI" id="CHEBI:15377"/>
        <dbReference type="ChEBI" id="CHEBI:17544"/>
        <dbReference type="ChEBI" id="CHEBI:30616"/>
        <dbReference type="ChEBI" id="CHEBI:33019"/>
        <dbReference type="ChEBI" id="CHEBI:57926"/>
        <dbReference type="ChEBI" id="CHEBI:73682"/>
        <dbReference type="EC" id="2.7.7.87"/>
    </reaction>
</comment>
<dbReference type="InterPro" id="IPR010923">
    <property type="entry name" value="T(6)A37_SUA5"/>
</dbReference>
<evidence type="ECO:0000256" key="9">
    <source>
        <dbReference type="ARBA" id="ARBA00022741"/>
    </source>
</evidence>
<keyword evidence="5 13" id="KW-0963">Cytoplasm</keyword>
<keyword evidence="7 13" id="KW-0819">tRNA processing</keyword>
<keyword evidence="8 13" id="KW-0548">Nucleotidyltransferase</keyword>
<keyword evidence="9 13" id="KW-0547">Nucleotide-binding</keyword>
<sequence length="370" mass="38499">MSTRSSFSSEVPAGANVGRGAGSGSSVDEVSISRAADRLLAGELVAFPTETVYGLGADAENPHAVARIYAAKGRPSNHPVIVHVAPGADLHYWAREIPPQAQRLIEAFWPGPLTLILPRVAERGEVVSGGQDSIGLRCPSHPVAQALLSAFAAGKPNGQGGVAAPSANKFGQVSPTHANHVRSEFPAEVAQGMPVLDGGPSEVGIESTILDLSRLAQGAGPVLLRPGHITPAQIEAVLGEPVGMPDAAAPRASGTLKAHYAPHTPLELVTLQRLAEVANGQALPAGQVAVVAFDTAPQALDDRIIWHTVANDPASYAQSLYAMLRELDSGRYARILVQTPPQDASWRAVNDRIGRAAAAFSLDTTDLSET</sequence>
<dbReference type="GO" id="GO:0005524">
    <property type="term" value="F:ATP binding"/>
    <property type="evidence" value="ECO:0007669"/>
    <property type="project" value="UniProtKB-UniRule"/>
</dbReference>
<dbReference type="GO" id="GO:0000049">
    <property type="term" value="F:tRNA binding"/>
    <property type="evidence" value="ECO:0007669"/>
    <property type="project" value="TreeGrafter"/>
</dbReference>
<feature type="binding site" evidence="14">
    <location>
        <position position="74"/>
    </location>
    <ligand>
        <name>ATP</name>
        <dbReference type="ChEBI" id="CHEBI:30616"/>
    </ligand>
</feature>
<dbReference type="InterPro" id="IPR017945">
    <property type="entry name" value="DHBP_synth_RibB-like_a/b_dom"/>
</dbReference>
<dbReference type="InterPro" id="IPR006070">
    <property type="entry name" value="Sua5-like_dom"/>
</dbReference>
<dbReference type="NCBIfam" id="TIGR00057">
    <property type="entry name" value="L-threonylcarbamoyladenylate synthase"/>
    <property type="match status" value="1"/>
</dbReference>
<evidence type="ECO:0000313" key="17">
    <source>
        <dbReference type="EMBL" id="OZI58380.1"/>
    </source>
</evidence>
<dbReference type="InterPro" id="IPR050156">
    <property type="entry name" value="TC-AMP_synthase_SUA5"/>
</dbReference>
<feature type="binding site" evidence="14">
    <location>
        <position position="137"/>
    </location>
    <ligand>
        <name>L-threonine</name>
        <dbReference type="ChEBI" id="CHEBI:57926"/>
    </ligand>
</feature>
<dbReference type="PIRSF" id="PIRSF004930">
    <property type="entry name" value="Tln_factor_SUA5"/>
    <property type="match status" value="1"/>
</dbReference>
<reference evidence="17 18" key="1">
    <citation type="submission" date="2017-05" db="EMBL/GenBank/DDBJ databases">
        <title>Complete and WGS of Bordetella genogroups.</title>
        <authorList>
            <person name="Spilker T."/>
            <person name="LiPuma J."/>
        </authorList>
    </citation>
    <scope>NUCLEOTIDE SEQUENCE [LARGE SCALE GENOMIC DNA]</scope>
    <source>
        <strain evidence="17 18">AU9919</strain>
    </source>
</reference>
<protein>
    <recommendedName>
        <fullName evidence="4 13">Threonylcarbamoyl-AMP synthase</fullName>
        <shortName evidence="13">TC-AMP synthase</shortName>
        <ecNumber evidence="3 13">2.7.7.87</ecNumber>
    </recommendedName>
    <alternativeName>
        <fullName evidence="11 13">L-threonylcarbamoyladenylate synthase</fullName>
    </alternativeName>
</protein>
<dbReference type="PANTHER" id="PTHR17490:SF16">
    <property type="entry name" value="THREONYLCARBAMOYL-AMP SYNTHASE"/>
    <property type="match status" value="1"/>
</dbReference>
<dbReference type="EC" id="2.7.7.87" evidence="3 13"/>
<evidence type="ECO:0000256" key="11">
    <source>
        <dbReference type="ARBA" id="ARBA00029774"/>
    </source>
</evidence>
<feature type="binding site" evidence="14">
    <location>
        <position position="260"/>
    </location>
    <ligand>
        <name>ATP</name>
        <dbReference type="ChEBI" id="CHEBI:30616"/>
    </ligand>
</feature>
<proteinExistence type="inferred from homology"/>
<evidence type="ECO:0000256" key="4">
    <source>
        <dbReference type="ARBA" id="ARBA00015492"/>
    </source>
</evidence>
<dbReference type="GO" id="GO:0005737">
    <property type="term" value="C:cytoplasm"/>
    <property type="evidence" value="ECO:0007669"/>
    <property type="project" value="UniProtKB-SubCell"/>
</dbReference>
<feature type="binding site" evidence="14">
    <location>
        <position position="164"/>
    </location>
    <ligand>
        <name>L-threonine</name>
        <dbReference type="ChEBI" id="CHEBI:57926"/>
    </ligand>
</feature>
<feature type="binding site" evidence="14">
    <location>
        <position position="51"/>
    </location>
    <ligand>
        <name>L-threonine</name>
        <dbReference type="ChEBI" id="CHEBI:57926"/>
    </ligand>
</feature>
<feature type="binding site" evidence="14">
    <location>
        <position position="225"/>
    </location>
    <ligand>
        <name>ATP</name>
        <dbReference type="ChEBI" id="CHEBI:30616"/>
    </ligand>
</feature>
<feature type="domain" description="YrdC-like" evidence="16">
    <location>
        <begin position="29"/>
        <end position="229"/>
    </location>
</feature>
<accession>A0A261UAT4</accession>
<dbReference type="EMBL" id="NEVQ01000009">
    <property type="protein sequence ID" value="OZI58380.1"/>
    <property type="molecule type" value="Genomic_DNA"/>
</dbReference>
<dbReference type="GO" id="GO:0061710">
    <property type="term" value="F:L-threonylcarbamoyladenylate synthase"/>
    <property type="evidence" value="ECO:0007669"/>
    <property type="project" value="UniProtKB-EC"/>
</dbReference>
<dbReference type="PANTHER" id="PTHR17490">
    <property type="entry name" value="SUA5"/>
    <property type="match status" value="1"/>
</dbReference>
<dbReference type="Gene3D" id="3.40.50.11030">
    <property type="entry name" value="Threonylcarbamoyl-AMP synthase, C-terminal domain"/>
    <property type="match status" value="1"/>
</dbReference>